<keyword evidence="8" id="KW-0249">Electron transport</keyword>
<feature type="transmembrane region" description="Helical" evidence="12">
    <location>
        <begin position="167"/>
        <end position="192"/>
    </location>
</feature>
<dbReference type="GO" id="GO:0016682">
    <property type="term" value="F:oxidoreductase activity, acting on diphenols and related substances as donors, oxygen as acceptor"/>
    <property type="evidence" value="ECO:0007669"/>
    <property type="project" value="TreeGrafter"/>
</dbReference>
<feature type="transmembrane region" description="Helical" evidence="12">
    <location>
        <begin position="213"/>
        <end position="233"/>
    </location>
</feature>
<dbReference type="RefSeq" id="WP_106298346.1">
    <property type="nucleotide sequence ID" value="NZ_PVTI01000022.1"/>
</dbReference>
<dbReference type="PANTHER" id="PTHR43141">
    <property type="entry name" value="CYTOCHROME BD2 SUBUNIT II"/>
    <property type="match status" value="1"/>
</dbReference>
<proteinExistence type="inferred from homology"/>
<dbReference type="InterPro" id="IPR003317">
    <property type="entry name" value="Cyt-d_oxidase_su2"/>
</dbReference>
<keyword evidence="4" id="KW-1003">Cell membrane</keyword>
<feature type="transmembrane region" description="Helical" evidence="12">
    <location>
        <begin position="135"/>
        <end position="155"/>
    </location>
</feature>
<gene>
    <name evidence="13" type="ORF">BCF74_12253</name>
</gene>
<dbReference type="GO" id="GO:0005886">
    <property type="term" value="C:plasma membrane"/>
    <property type="evidence" value="ECO:0007669"/>
    <property type="project" value="UniProtKB-SubCell"/>
</dbReference>
<evidence type="ECO:0000256" key="11">
    <source>
        <dbReference type="ARBA" id="ARBA00023136"/>
    </source>
</evidence>
<protein>
    <submittedName>
        <fullName evidence="13">Cytochrome bd-I ubiquinol oxidase subunit 2 apoprotein</fullName>
    </submittedName>
</protein>
<keyword evidence="3" id="KW-0813">Transport</keyword>
<evidence type="ECO:0000256" key="2">
    <source>
        <dbReference type="ARBA" id="ARBA00007543"/>
    </source>
</evidence>
<comment type="caution">
    <text evidence="13">The sequence shown here is derived from an EMBL/GenBank/DDBJ whole genome shotgun (WGS) entry which is preliminary data.</text>
</comment>
<dbReference type="AlphaFoldDB" id="A0A2T0UCM1"/>
<keyword evidence="11 12" id="KW-0472">Membrane</keyword>
<keyword evidence="5" id="KW-0349">Heme</keyword>
<feature type="transmembrane region" description="Helical" evidence="12">
    <location>
        <begin position="265"/>
        <end position="287"/>
    </location>
</feature>
<evidence type="ECO:0000256" key="5">
    <source>
        <dbReference type="ARBA" id="ARBA00022617"/>
    </source>
</evidence>
<dbReference type="GO" id="GO:0019646">
    <property type="term" value="P:aerobic electron transport chain"/>
    <property type="evidence" value="ECO:0007669"/>
    <property type="project" value="TreeGrafter"/>
</dbReference>
<organism evidence="13 14">
    <name type="scientific">Knoellia remsis</name>
    <dbReference type="NCBI Taxonomy" id="407159"/>
    <lineage>
        <taxon>Bacteria</taxon>
        <taxon>Bacillati</taxon>
        <taxon>Actinomycetota</taxon>
        <taxon>Actinomycetes</taxon>
        <taxon>Micrococcales</taxon>
        <taxon>Intrasporangiaceae</taxon>
        <taxon>Knoellia</taxon>
    </lineage>
</organism>
<dbReference type="OrthoDB" id="9776710at2"/>
<feature type="transmembrane region" description="Helical" evidence="12">
    <location>
        <begin position="99"/>
        <end position="115"/>
    </location>
</feature>
<evidence type="ECO:0000313" key="13">
    <source>
        <dbReference type="EMBL" id="PRY55669.1"/>
    </source>
</evidence>
<evidence type="ECO:0000256" key="12">
    <source>
        <dbReference type="SAM" id="Phobius"/>
    </source>
</evidence>
<sequence>MDLPLIWFVLIAVLWTGYLVLEGFDFGVGALLPVLGRRGTAEAEAAVGGADDEQDPAKRRRVMLTTIGPHWDGNEVWLITAAGAMFAAFPAWYATTFSTFYLVMLLILVALIMRNMGLEYRLKRDNETWRRRWDLAITGGSVATPFLVGLFLTTMVRGVPLNSEAEFVGSLASIISLPGLLGGLAFVALSVTHGGHFLGLRTAGDIREDARVVAQRAGIAATVLGGALLLWLISSNGSPMVVVLAVIAVVGLVGGLVANRADREGIAFVGTTLAWVGTAAAYFVALWPNVLPTTLDGGAPLTAAAAASSPMTLEIMTWAAAIFMPLVLAYTAFSYWVFRKRLATHHLPAYAAVK</sequence>
<evidence type="ECO:0000256" key="10">
    <source>
        <dbReference type="ARBA" id="ARBA00023004"/>
    </source>
</evidence>
<evidence type="ECO:0000256" key="9">
    <source>
        <dbReference type="ARBA" id="ARBA00022989"/>
    </source>
</evidence>
<dbReference type="PANTHER" id="PTHR43141:SF5">
    <property type="entry name" value="CYTOCHROME BD-I UBIQUINOL OXIDASE SUBUNIT 2"/>
    <property type="match status" value="1"/>
</dbReference>
<dbReference type="PIRSF" id="PIRSF000267">
    <property type="entry name" value="Cyt_oxidse_sub2"/>
    <property type="match status" value="1"/>
</dbReference>
<dbReference type="GO" id="GO:0009055">
    <property type="term" value="F:electron transfer activity"/>
    <property type="evidence" value="ECO:0007669"/>
    <property type="project" value="TreeGrafter"/>
</dbReference>
<evidence type="ECO:0000256" key="8">
    <source>
        <dbReference type="ARBA" id="ARBA00022982"/>
    </source>
</evidence>
<comment type="similarity">
    <text evidence="2">Belongs to the cytochrome ubiquinol oxidase subunit 2 family.</text>
</comment>
<feature type="transmembrane region" description="Helical" evidence="12">
    <location>
        <begin position="6"/>
        <end position="32"/>
    </location>
</feature>
<keyword evidence="6 12" id="KW-0812">Transmembrane</keyword>
<feature type="transmembrane region" description="Helical" evidence="12">
    <location>
        <begin position="239"/>
        <end position="258"/>
    </location>
</feature>
<evidence type="ECO:0000256" key="1">
    <source>
        <dbReference type="ARBA" id="ARBA00004651"/>
    </source>
</evidence>
<feature type="transmembrane region" description="Helical" evidence="12">
    <location>
        <begin position="315"/>
        <end position="338"/>
    </location>
</feature>
<keyword evidence="9 12" id="KW-1133">Transmembrane helix</keyword>
<reference evidence="13 14" key="1">
    <citation type="submission" date="2018-03" db="EMBL/GenBank/DDBJ databases">
        <title>Genomic Encyclopedia of Archaeal and Bacterial Type Strains, Phase II (KMG-II): from individual species to whole genera.</title>
        <authorList>
            <person name="Goeker M."/>
        </authorList>
    </citation>
    <scope>NUCLEOTIDE SEQUENCE [LARGE SCALE GENOMIC DNA]</scope>
    <source>
        <strain evidence="13 14">ATCC BAA-1496</strain>
    </source>
</reference>
<evidence type="ECO:0000256" key="4">
    <source>
        <dbReference type="ARBA" id="ARBA00022475"/>
    </source>
</evidence>
<dbReference type="Proteomes" id="UP000237822">
    <property type="component" value="Unassembled WGS sequence"/>
</dbReference>
<name>A0A2T0UCM1_9MICO</name>
<evidence type="ECO:0000256" key="3">
    <source>
        <dbReference type="ARBA" id="ARBA00022448"/>
    </source>
</evidence>
<evidence type="ECO:0000256" key="7">
    <source>
        <dbReference type="ARBA" id="ARBA00022723"/>
    </source>
</evidence>
<dbReference type="NCBIfam" id="TIGR00203">
    <property type="entry name" value="cydB"/>
    <property type="match status" value="1"/>
</dbReference>
<keyword evidence="14" id="KW-1185">Reference proteome</keyword>
<keyword evidence="7" id="KW-0479">Metal-binding</keyword>
<dbReference type="GO" id="GO:0070069">
    <property type="term" value="C:cytochrome complex"/>
    <property type="evidence" value="ECO:0007669"/>
    <property type="project" value="TreeGrafter"/>
</dbReference>
<accession>A0A2T0UCM1</accession>
<evidence type="ECO:0000313" key="14">
    <source>
        <dbReference type="Proteomes" id="UP000237822"/>
    </source>
</evidence>
<dbReference type="GO" id="GO:0046872">
    <property type="term" value="F:metal ion binding"/>
    <property type="evidence" value="ECO:0007669"/>
    <property type="project" value="UniProtKB-KW"/>
</dbReference>
<keyword evidence="10" id="KW-0408">Iron</keyword>
<dbReference type="Pfam" id="PF02322">
    <property type="entry name" value="Cyt_bd_oxida_II"/>
    <property type="match status" value="1"/>
</dbReference>
<dbReference type="EMBL" id="PVTI01000022">
    <property type="protein sequence ID" value="PRY55669.1"/>
    <property type="molecule type" value="Genomic_DNA"/>
</dbReference>
<evidence type="ECO:0000256" key="6">
    <source>
        <dbReference type="ARBA" id="ARBA00022692"/>
    </source>
</evidence>
<comment type="subcellular location">
    <subcellularLocation>
        <location evidence="1">Cell membrane</location>
        <topology evidence="1">Multi-pass membrane protein</topology>
    </subcellularLocation>
</comment>